<accession>A0AAX4PN90</accession>
<protein>
    <submittedName>
        <fullName evidence="7">U3 small nucleolar RNA-associated protein Utp21</fullName>
    </submittedName>
</protein>
<evidence type="ECO:0000256" key="2">
    <source>
        <dbReference type="ARBA" id="ARBA00022737"/>
    </source>
</evidence>
<keyword evidence="8" id="KW-1185">Reference proteome</keyword>
<dbReference type="GO" id="GO:0032040">
    <property type="term" value="C:small-subunit processome"/>
    <property type="evidence" value="ECO:0007669"/>
    <property type="project" value="InterPro"/>
</dbReference>
<dbReference type="GO" id="GO:0006364">
    <property type="term" value="P:rRNA processing"/>
    <property type="evidence" value="ECO:0007669"/>
    <property type="project" value="InterPro"/>
</dbReference>
<evidence type="ECO:0000259" key="5">
    <source>
        <dbReference type="Pfam" id="PF04192"/>
    </source>
</evidence>
<dbReference type="Pfam" id="PF25168">
    <property type="entry name" value="Beta-prop_WDR36-Utp21_2nd"/>
    <property type="match status" value="1"/>
</dbReference>
<dbReference type="InterPro" id="IPR015943">
    <property type="entry name" value="WD40/YVTN_repeat-like_dom_sf"/>
</dbReference>
<dbReference type="SMART" id="SM00320">
    <property type="entry name" value="WD40"/>
    <property type="match status" value="7"/>
</dbReference>
<name>A0AAX4PN90_9CHLO</name>
<dbReference type="InterPro" id="IPR001680">
    <property type="entry name" value="WD40_rpt"/>
</dbReference>
<gene>
    <name evidence="7" type="ORF">HKI87_19g89010</name>
</gene>
<evidence type="ECO:0000256" key="3">
    <source>
        <dbReference type="PROSITE-ProRule" id="PRU00221"/>
    </source>
</evidence>
<keyword evidence="1 3" id="KW-0853">WD repeat</keyword>
<feature type="region of interest" description="Disordered" evidence="4">
    <location>
        <begin position="375"/>
        <end position="399"/>
    </location>
</feature>
<proteinExistence type="predicted"/>
<feature type="compositionally biased region" description="Low complexity" evidence="4">
    <location>
        <begin position="389"/>
        <end position="399"/>
    </location>
</feature>
<dbReference type="InterPro" id="IPR007319">
    <property type="entry name" value="WDR36/Utp21_C"/>
</dbReference>
<feature type="repeat" description="WD" evidence="3">
    <location>
        <begin position="321"/>
        <end position="362"/>
    </location>
</feature>
<feature type="domain" description="WDR36/Utp21 C-terminal" evidence="5">
    <location>
        <begin position="838"/>
        <end position="1035"/>
    </location>
</feature>
<dbReference type="InterPro" id="IPR059157">
    <property type="entry name" value="WDR36-Utp21_N"/>
</dbReference>
<evidence type="ECO:0000259" key="6">
    <source>
        <dbReference type="Pfam" id="PF25171"/>
    </source>
</evidence>
<dbReference type="PROSITE" id="PS50082">
    <property type="entry name" value="WD_REPEATS_2"/>
    <property type="match status" value="2"/>
</dbReference>
<reference evidence="7 8" key="1">
    <citation type="submission" date="2024-03" db="EMBL/GenBank/DDBJ databases">
        <title>Complete genome sequence of the green alga Chloropicon roscoffensis RCC1871.</title>
        <authorList>
            <person name="Lemieux C."/>
            <person name="Pombert J.-F."/>
            <person name="Otis C."/>
            <person name="Turmel M."/>
        </authorList>
    </citation>
    <scope>NUCLEOTIDE SEQUENCE [LARGE SCALE GENOMIC DNA]</scope>
    <source>
        <strain evidence="7 8">RCC1871</strain>
    </source>
</reference>
<dbReference type="Pfam" id="PF04192">
    <property type="entry name" value="Utp21"/>
    <property type="match status" value="1"/>
</dbReference>
<organism evidence="7 8">
    <name type="scientific">Chloropicon roscoffensis</name>
    <dbReference type="NCBI Taxonomy" id="1461544"/>
    <lineage>
        <taxon>Eukaryota</taxon>
        <taxon>Viridiplantae</taxon>
        <taxon>Chlorophyta</taxon>
        <taxon>Chloropicophyceae</taxon>
        <taxon>Chloropicales</taxon>
        <taxon>Chloropicaceae</taxon>
        <taxon>Chloropicon</taxon>
    </lineage>
</organism>
<keyword evidence="2" id="KW-0677">Repeat</keyword>
<evidence type="ECO:0000256" key="1">
    <source>
        <dbReference type="ARBA" id="ARBA00022574"/>
    </source>
</evidence>
<sequence>MEARQAIFEPYRAIGTVTGDAPFSVHNRGRVGFVTTIVGRTWHLYTLAKLHLKLVGPEHPGLIQKVVNKGDLTIAAVGSMICVSKRAHLTQQCEEDADGNFLEEAHGNVVDLVLVGDYLLSLHEKGKLVRWRITKRSKEAQDEGEGEAEEGGRLVYEDAIDLDTGFSPSCLCHPPAYLNKVIVGCRDDGRAQLWNVMTKKLVYAFDFGSGRLSDDEGETNGGGEGTSAGVVDIVASPALDVVAVVLGTNDVILHNLKFDETVTDFGVRRTRGNAVTCVAFSAGTGLPLLAVGTTSGAILVFDLDRRQLHCVMGASGGGSDVLAHSQRVRSVQFLHNKPILMSCADDNSVKQWAFEDSAKDNQPKLLRYRQGHSLPPTLVRHYDSKGGDSHQQSSDSVSGSKLLSCSVDRTFRVFSAHKDDQSFEMSQRSVARRAKRIKISDSSDLKLGAVRDLAFCALRENDWCNVVTAHEGETCAYTWRLGKQALGEFTLQPPLSEYIPFMPKGQVIETHSDAQELMKRRLLSPVTSVAISSCGHYALVGCRSGRIDRYNLQSGFHRGAFYRYDRVSGKISTAHDAEVSGIECDAYNKEVYSVGADDKLRIWGFSAVQVTGRAKSAGRKGDLMTHEETLHGKIARLANHKHSSLLALVVVGDGGGGAQEGKRAPAAPEICVYDTWAKKVVRRLNNRKKSAQLVHKPGASVNDLGFSLDGKWLLTCASDRLIAIWDVPGSQVLQVLRVPDGSSCVSLSLSPGKTMLATAHEGCKGIYLWSNVLVSRPGTNLALSHSSRAVPVDLPMLDPQQDTDGVVMAEAGDDDDGDEGDLLDVHMDVGEGGSVSLGLVTLSDLPRSHWHGLMFQDEIKERNKPKEQVNKPERAPFFLPTVSSMRATSWDLNAEVGGEVEGEGEDGKGSSKIVKGAAGGGMGSGLTSALASGDHDAAIASLKTLSPGQIYTEIFALDREGVLGALEFCAHRIAMKTDFELLQAVLSTVLKVHMGDIVGDRDLSDRAAEVREALGEAWGKMEGRLQRVTCLLSHFSNMT</sequence>
<feature type="repeat" description="WD" evidence="3">
    <location>
        <begin position="694"/>
        <end position="735"/>
    </location>
</feature>
<dbReference type="Pfam" id="PF25171">
    <property type="entry name" value="Beta-prop_WDR36-Utp21_1st"/>
    <property type="match status" value="1"/>
</dbReference>
<evidence type="ECO:0000256" key="4">
    <source>
        <dbReference type="SAM" id="MobiDB-lite"/>
    </source>
</evidence>
<dbReference type="PANTHER" id="PTHR22840:SF12">
    <property type="entry name" value="WD REPEAT-CONTAINING PROTEIN 36"/>
    <property type="match status" value="1"/>
</dbReference>
<dbReference type="PROSITE" id="PS00678">
    <property type="entry name" value="WD_REPEATS_1"/>
    <property type="match status" value="1"/>
</dbReference>
<dbReference type="PANTHER" id="PTHR22840">
    <property type="entry name" value="WD REPEAT-CONTAINING PROTEIN 36"/>
    <property type="match status" value="1"/>
</dbReference>
<dbReference type="SUPFAM" id="SSF50978">
    <property type="entry name" value="WD40 repeat-like"/>
    <property type="match status" value="1"/>
</dbReference>
<dbReference type="InterPro" id="IPR019775">
    <property type="entry name" value="WD40_repeat_CS"/>
</dbReference>
<dbReference type="EMBL" id="CP151519">
    <property type="protein sequence ID" value="WZN67326.1"/>
    <property type="molecule type" value="Genomic_DNA"/>
</dbReference>
<dbReference type="Proteomes" id="UP001472866">
    <property type="component" value="Chromosome 19"/>
</dbReference>
<dbReference type="AlphaFoldDB" id="A0AAX4PN90"/>
<evidence type="ECO:0000313" key="8">
    <source>
        <dbReference type="Proteomes" id="UP001472866"/>
    </source>
</evidence>
<dbReference type="InterPro" id="IPR036322">
    <property type="entry name" value="WD40_repeat_dom_sf"/>
</dbReference>
<evidence type="ECO:0000313" key="7">
    <source>
        <dbReference type="EMBL" id="WZN67326.1"/>
    </source>
</evidence>
<dbReference type="SUPFAM" id="SSF69322">
    <property type="entry name" value="Tricorn protease domain 2"/>
    <property type="match status" value="1"/>
</dbReference>
<feature type="domain" description="WDR36/Utp21 N-terminal" evidence="6">
    <location>
        <begin position="34"/>
        <end position="355"/>
    </location>
</feature>
<dbReference type="Gene3D" id="2.130.10.10">
    <property type="entry name" value="YVTN repeat-like/Quinoprotein amine dehydrogenase"/>
    <property type="match status" value="2"/>
</dbReference>
<dbReference type="GO" id="GO:0034388">
    <property type="term" value="C:Pwp2p-containing subcomplex of 90S preribosome"/>
    <property type="evidence" value="ECO:0007669"/>
    <property type="project" value="TreeGrafter"/>
</dbReference>